<dbReference type="EMBL" id="CAJVQB010016142">
    <property type="protein sequence ID" value="CAG8778548.1"/>
    <property type="molecule type" value="Genomic_DNA"/>
</dbReference>
<protein>
    <submittedName>
        <fullName evidence="2">32162_t:CDS:1</fullName>
    </submittedName>
</protein>
<organism evidence="2 3">
    <name type="scientific">Gigaspora margarita</name>
    <dbReference type="NCBI Taxonomy" id="4874"/>
    <lineage>
        <taxon>Eukaryota</taxon>
        <taxon>Fungi</taxon>
        <taxon>Fungi incertae sedis</taxon>
        <taxon>Mucoromycota</taxon>
        <taxon>Glomeromycotina</taxon>
        <taxon>Glomeromycetes</taxon>
        <taxon>Diversisporales</taxon>
        <taxon>Gigasporaceae</taxon>
        <taxon>Gigaspora</taxon>
    </lineage>
</organism>
<accession>A0ABN7VJ51</accession>
<evidence type="ECO:0000313" key="3">
    <source>
        <dbReference type="Proteomes" id="UP000789901"/>
    </source>
</evidence>
<dbReference type="Gene3D" id="3.90.1600.10">
    <property type="entry name" value="Palm domain of DNA polymerase"/>
    <property type="match status" value="1"/>
</dbReference>
<keyword evidence="3" id="KW-1185">Reference proteome</keyword>
<dbReference type="InterPro" id="IPR043502">
    <property type="entry name" value="DNA/RNA_pol_sf"/>
</dbReference>
<dbReference type="SUPFAM" id="SSF56672">
    <property type="entry name" value="DNA/RNA polymerases"/>
    <property type="match status" value="1"/>
</dbReference>
<comment type="caution">
    <text evidence="2">The sequence shown here is derived from an EMBL/GenBank/DDBJ whole genome shotgun (WGS) entry which is preliminary data.</text>
</comment>
<sequence>DIQDYVNPQTDEYLIKSKIVGMNNLHTYVLISGFSVYFKIKINEIDDLKNIKVDYQKVKDVYCKIKNYQNAKVLDKTRVDLKGTPCVFMRVKFINHFKRKKEIQRLRNLIKEKKIDFELYEDDISMSYLMFISVRTCVKFLDSNKEVAFLLSGLFSTYSTLLKNMFSNIFHYSILMFHDEINNNHFLSIYCDLETVKMNQLRAMDHKLRKVPKGFKSDTAFMDVYCFFWGSEVKPFYIIAILLINDKFPIGYMNLNKDLVDLIEVRTQQEFLKTMFQIYKNFNPDKEKDLSIEEMYDIIIKCHNSEYDEGAKKERCNLILSYCIRDCQKYLSGNKTKMINNLIVDFLYREKRNLSVGYLKSERPKKKFTGGFREHRRKYHEVSFYDDLGNKYTSYFDKNKKGLIPVVLSLLVAQRKQAKRDRDYNKNNEFFKPSFFRNYMISSSVIAFGRDYLVKVSDFIKSRFVKKIEEPEFIWEYSDTNSIFISRNSYFINKIIFRYKDGLLKRDNSLEGFLKIFFKIVNDIVTESYKRYEKFEREINSWIGNESPKIVIEFEKLGIPIFYQSKKKYAMLMYTDLNYYFDNNLIGVEDYYKEKYGTWGNEDVIDEFIRNTDENIFLTCFYAEIDIYDENIWIKHVCSKLTEKFISYLYKRETELSMKLFEIMGRNNIEDNDKEILNTKKEDYDSDPQNEDEEDFEEFEDKDESGFDNNNELVLYENDQEIKDIDYIKNYIKENIKNSVGYLDDEKLIYKNEIDIEKERVREIEEWYLVDKDFIYKNTTLKQASFSNKGNKNIINFLNKIRVQKIKVLAPRFFYYILAINREKSVSNRMILVDQFDLKIHKINKYHYLKGIKSFLSVCLEMSEKKVEKILIDLINRYTNDVSMMNKYVSNSGGVTKKRKPKVDILVQKSSGYSAYVCLKTGYLLDKFPKNKNGGYSYKGFYSTIEASKFGTRIQQFNNQLKNRRDDKDPEYFVFNIFQPQKNKITTRTNISVHRLKDLNFRNSDLEFVDYVRSTNIDSFGISYKAILKLVKNEKYKDKNIKIIFKNIFFLAILRYKFYFWKRNNFKNGINMVTDGEDFDGLSNTELDEKMSEYSDHKDVEILNEIFLNMKKNNITIDSDLGFKNIPNIDFIFKKVKQNSKKIK</sequence>
<evidence type="ECO:0000256" key="1">
    <source>
        <dbReference type="SAM" id="MobiDB-lite"/>
    </source>
</evidence>
<dbReference type="InterPro" id="IPR023211">
    <property type="entry name" value="DNA_pol_palm_dom_sf"/>
</dbReference>
<name>A0ABN7VJ51_GIGMA</name>
<dbReference type="Proteomes" id="UP000789901">
    <property type="component" value="Unassembled WGS sequence"/>
</dbReference>
<feature type="non-terminal residue" evidence="2">
    <location>
        <position position="1"/>
    </location>
</feature>
<proteinExistence type="predicted"/>
<feature type="compositionally biased region" description="Acidic residues" evidence="1">
    <location>
        <begin position="684"/>
        <end position="703"/>
    </location>
</feature>
<evidence type="ECO:0000313" key="2">
    <source>
        <dbReference type="EMBL" id="CAG8778548.1"/>
    </source>
</evidence>
<feature type="region of interest" description="Disordered" evidence="1">
    <location>
        <begin position="678"/>
        <end position="705"/>
    </location>
</feature>
<gene>
    <name evidence="2" type="ORF">GMARGA_LOCUS19389</name>
</gene>
<reference evidence="2 3" key="1">
    <citation type="submission" date="2021-06" db="EMBL/GenBank/DDBJ databases">
        <authorList>
            <person name="Kallberg Y."/>
            <person name="Tangrot J."/>
            <person name="Rosling A."/>
        </authorList>
    </citation>
    <scope>NUCLEOTIDE SEQUENCE [LARGE SCALE GENOMIC DNA]</scope>
    <source>
        <strain evidence="2 3">120-4 pot B 10/14</strain>
    </source>
</reference>